<comment type="caution">
    <text evidence="2">The sequence shown here is derived from an EMBL/GenBank/DDBJ whole genome shotgun (WGS) entry which is preliminary data.</text>
</comment>
<dbReference type="OrthoDB" id="2187339at2"/>
<evidence type="ECO:0000313" key="3">
    <source>
        <dbReference type="Proteomes" id="UP000277864"/>
    </source>
</evidence>
<reference evidence="2 3" key="1">
    <citation type="submission" date="2018-03" db="EMBL/GenBank/DDBJ databases">
        <authorList>
            <person name="Gulvik C.A."/>
        </authorList>
    </citation>
    <scope>NUCLEOTIDE SEQUENCE [LARGE SCALE GENOMIC DNA]</scope>
    <source>
        <strain evidence="2 3">JCM 31581</strain>
    </source>
</reference>
<proteinExistence type="predicted"/>
<evidence type="ECO:0000313" key="2">
    <source>
        <dbReference type="EMBL" id="RST88674.1"/>
    </source>
</evidence>
<dbReference type="NCBIfam" id="NF033520">
    <property type="entry name" value="transpos_IS982"/>
    <property type="match status" value="1"/>
</dbReference>
<dbReference type="InterPro" id="IPR025668">
    <property type="entry name" value="Tnp_DDE_dom"/>
</dbReference>
<organism evidence="2 3">
    <name type="scientific">Vagococcus humatus</name>
    <dbReference type="NCBI Taxonomy" id="1889241"/>
    <lineage>
        <taxon>Bacteria</taxon>
        <taxon>Bacillati</taxon>
        <taxon>Bacillota</taxon>
        <taxon>Bacilli</taxon>
        <taxon>Lactobacillales</taxon>
        <taxon>Enterococcaceae</taxon>
        <taxon>Vagococcus</taxon>
    </lineage>
</organism>
<gene>
    <name evidence="2" type="ORF">C7P63_09815</name>
</gene>
<sequence length="308" mass="35020">MSANFMQSQLQNTKISLDYQESFSKISKIVLPLYNEYVPIEIKNRRNINQQIQPDYVIISAVIWATMQGFSTQIAQYKAICSILFPNTFPERSRYYRICGLLVNVIKIIRVKYVKSLHDNSPFSILDSMPIPLCTPIRNNRAKLFKEVANIGFNATKNSHFYGLKLSLLIDHKGFPKAYSVTSASTHDIHMASEVVEQAPTPQVLADKGYVSKKLKDKLAESNINFWTPRKKNSKQPKVAEDKLLGKLRKQIETVFSSLIKLSGNGFRSRSLLGFEAKLEIILLTYTLLLAEAQKIIPGTLKYSLGYF</sequence>
<dbReference type="Proteomes" id="UP000277864">
    <property type="component" value="Unassembled WGS sequence"/>
</dbReference>
<evidence type="ECO:0000259" key="1">
    <source>
        <dbReference type="Pfam" id="PF13612"/>
    </source>
</evidence>
<keyword evidence="3" id="KW-1185">Reference proteome</keyword>
<dbReference type="EMBL" id="PXZH01000007">
    <property type="protein sequence ID" value="RST88674.1"/>
    <property type="molecule type" value="Genomic_DNA"/>
</dbReference>
<dbReference type="Pfam" id="PF13612">
    <property type="entry name" value="DDE_Tnp_1_3"/>
    <property type="match status" value="1"/>
</dbReference>
<feature type="domain" description="Transposase DDE" evidence="1">
    <location>
        <begin position="123"/>
        <end position="263"/>
    </location>
</feature>
<accession>A0A429Z4R7</accession>
<name>A0A429Z4R7_9ENTE</name>
<protein>
    <submittedName>
        <fullName evidence="2">IS982 family transposase</fullName>
    </submittedName>
</protein>
<dbReference type="AlphaFoldDB" id="A0A429Z4R7"/>